<dbReference type="InterPro" id="IPR025573">
    <property type="entry name" value="YwpF"/>
</dbReference>
<evidence type="ECO:0000313" key="2">
    <source>
        <dbReference type="Proteomes" id="UP001238088"/>
    </source>
</evidence>
<dbReference type="RefSeq" id="WP_307472623.1">
    <property type="nucleotide sequence ID" value="NZ_JAUSUB010000003.1"/>
</dbReference>
<evidence type="ECO:0008006" key="3">
    <source>
        <dbReference type="Google" id="ProtNLM"/>
    </source>
</evidence>
<reference evidence="1 2" key="1">
    <citation type="submission" date="2023-07" db="EMBL/GenBank/DDBJ databases">
        <title>Genomic Encyclopedia of Type Strains, Phase IV (KMG-IV): sequencing the most valuable type-strain genomes for metagenomic binning, comparative biology and taxonomic classification.</title>
        <authorList>
            <person name="Goeker M."/>
        </authorList>
    </citation>
    <scope>NUCLEOTIDE SEQUENCE [LARGE SCALE GENOMIC DNA]</scope>
    <source>
        <strain evidence="1 2">DSM 23494</strain>
    </source>
</reference>
<dbReference type="EMBL" id="JAUSUB010000003">
    <property type="protein sequence ID" value="MDQ0269227.1"/>
    <property type="molecule type" value="Genomic_DNA"/>
</dbReference>
<dbReference type="Proteomes" id="UP001238088">
    <property type="component" value="Unassembled WGS sequence"/>
</dbReference>
<organism evidence="1 2">
    <name type="scientific">Cytobacillus purgationiresistens</name>
    <dbReference type="NCBI Taxonomy" id="863449"/>
    <lineage>
        <taxon>Bacteria</taxon>
        <taxon>Bacillati</taxon>
        <taxon>Bacillota</taxon>
        <taxon>Bacilli</taxon>
        <taxon>Bacillales</taxon>
        <taxon>Bacillaceae</taxon>
        <taxon>Cytobacillus</taxon>
    </lineage>
</organism>
<proteinExistence type="predicted"/>
<keyword evidence="2" id="KW-1185">Reference proteome</keyword>
<comment type="caution">
    <text evidence="1">The sequence shown here is derived from an EMBL/GenBank/DDBJ whole genome shotgun (WGS) entry which is preliminary data.</text>
</comment>
<gene>
    <name evidence="1" type="ORF">J2S17_001097</name>
</gene>
<sequence>MKTFKLVSMHVWDEEELVDVNLEDGLIINKEDEKSKWLLEAVLDKKFLEFFSKLEKMDQEFPLQVVITKKDNDPAHFMTRISSINEFDQHINILLEGSLRSKRNEYAENLLDDLVSQGLSGENLLTEFKNKMKSKQRLSSSKK</sequence>
<name>A0ABU0AEK8_9BACI</name>
<accession>A0ABU0AEK8</accession>
<protein>
    <recommendedName>
        <fullName evidence="3">YwpF-like protein</fullName>
    </recommendedName>
</protein>
<evidence type="ECO:0000313" key="1">
    <source>
        <dbReference type="EMBL" id="MDQ0269227.1"/>
    </source>
</evidence>
<dbReference type="Pfam" id="PF14183">
    <property type="entry name" value="YwpF"/>
    <property type="match status" value="1"/>
</dbReference>